<keyword evidence="1" id="KW-0472">Membrane</keyword>
<keyword evidence="1" id="KW-0812">Transmembrane</keyword>
<sequence length="258" mass="29159">MKVYKDRSGFLIRGSSICLIIFIVHLLCFFYYSTAFANSAEPPGFTIIVLNSPENISLSLKMSNRDVTDLRVEEGERKGWEKYYRLYYTHLSPQVKDLKDAVLVVQCNNKTFQCALPDETFGRYSNILTLDMESETLTLGQAPLRVPALVAMRVLLTLLIEGIIFWLFGFRQKRSWLVFTAVNLITQAGLNAMLTGPDLGNYWIFGYLFGEVVVLAAELTAFLTFVNEFRKGRVALYVITANMASLIIGGMVITYLPV</sequence>
<accession>A0A2S6HUP7</accession>
<evidence type="ECO:0000256" key="1">
    <source>
        <dbReference type="SAM" id="Phobius"/>
    </source>
</evidence>
<dbReference type="EMBL" id="PTJA01000004">
    <property type="protein sequence ID" value="PPK81573.1"/>
    <property type="molecule type" value="Genomic_DNA"/>
</dbReference>
<dbReference type="AlphaFoldDB" id="A0A2S6HUP7"/>
<keyword evidence="3" id="KW-1185">Reference proteome</keyword>
<name>A0A2S6HUP7_9FIRM</name>
<feature type="transmembrane region" description="Helical" evidence="1">
    <location>
        <begin position="234"/>
        <end position="256"/>
    </location>
</feature>
<feature type="transmembrane region" description="Helical" evidence="1">
    <location>
        <begin position="176"/>
        <end position="196"/>
    </location>
</feature>
<evidence type="ECO:0000313" key="2">
    <source>
        <dbReference type="EMBL" id="PPK81573.1"/>
    </source>
</evidence>
<feature type="transmembrane region" description="Helical" evidence="1">
    <location>
        <begin position="146"/>
        <end position="169"/>
    </location>
</feature>
<feature type="transmembrane region" description="Helical" evidence="1">
    <location>
        <begin position="202"/>
        <end position="227"/>
    </location>
</feature>
<protein>
    <submittedName>
        <fullName evidence="2">Uncharacterized protein</fullName>
    </submittedName>
</protein>
<feature type="transmembrane region" description="Helical" evidence="1">
    <location>
        <begin position="12"/>
        <end position="32"/>
    </location>
</feature>
<dbReference type="RefSeq" id="WP_104436655.1">
    <property type="nucleotide sequence ID" value="NZ_PTJA01000004.1"/>
</dbReference>
<evidence type="ECO:0000313" key="3">
    <source>
        <dbReference type="Proteomes" id="UP000237749"/>
    </source>
</evidence>
<proteinExistence type="predicted"/>
<organism evidence="2 3">
    <name type="scientific">Lacrimispora xylanisolvens</name>
    <dbReference type="NCBI Taxonomy" id="384636"/>
    <lineage>
        <taxon>Bacteria</taxon>
        <taxon>Bacillati</taxon>
        <taxon>Bacillota</taxon>
        <taxon>Clostridia</taxon>
        <taxon>Lachnospirales</taxon>
        <taxon>Lachnospiraceae</taxon>
        <taxon>Lacrimispora</taxon>
    </lineage>
</organism>
<dbReference type="Proteomes" id="UP000237749">
    <property type="component" value="Unassembled WGS sequence"/>
</dbReference>
<gene>
    <name evidence="2" type="ORF">BXY41_104376</name>
</gene>
<dbReference type="OrthoDB" id="1952838at2"/>
<reference evidence="2 3" key="1">
    <citation type="submission" date="2018-02" db="EMBL/GenBank/DDBJ databases">
        <title>Genomic Encyclopedia of Archaeal and Bacterial Type Strains, Phase II (KMG-II): from individual species to whole genera.</title>
        <authorList>
            <person name="Goeker M."/>
        </authorList>
    </citation>
    <scope>NUCLEOTIDE SEQUENCE [LARGE SCALE GENOMIC DNA]</scope>
    <source>
        <strain evidence="2 3">DSM 3808</strain>
    </source>
</reference>
<comment type="caution">
    <text evidence="2">The sequence shown here is derived from an EMBL/GenBank/DDBJ whole genome shotgun (WGS) entry which is preliminary data.</text>
</comment>
<keyword evidence="1" id="KW-1133">Transmembrane helix</keyword>